<dbReference type="PANTHER" id="PTHR11461">
    <property type="entry name" value="SERINE PROTEASE INHIBITOR, SERPIN"/>
    <property type="match status" value="1"/>
</dbReference>
<dbReference type="PANTHER" id="PTHR11461:SF211">
    <property type="entry name" value="GH10112P-RELATED"/>
    <property type="match status" value="1"/>
</dbReference>
<dbReference type="InterPro" id="IPR023795">
    <property type="entry name" value="Serpin_CS"/>
</dbReference>
<proteinExistence type="inferred from homology"/>
<dbReference type="GO" id="GO:0005615">
    <property type="term" value="C:extracellular space"/>
    <property type="evidence" value="ECO:0007669"/>
    <property type="project" value="InterPro"/>
</dbReference>
<dbReference type="AlphaFoldDB" id="A0A166JBZ2"/>
<dbReference type="Gene3D" id="2.30.39.10">
    <property type="entry name" value="Alpha-1-antitrypsin, domain 1"/>
    <property type="match status" value="1"/>
</dbReference>
<evidence type="ECO:0000259" key="2">
    <source>
        <dbReference type="Pfam" id="PF00079"/>
    </source>
</evidence>
<gene>
    <name evidence="3" type="ORF">DCAR_004661</name>
</gene>
<protein>
    <recommendedName>
        <fullName evidence="2">Serpin domain-containing protein</fullName>
    </recommendedName>
</protein>
<dbReference type="Gene3D" id="2.10.310.10">
    <property type="entry name" value="Serpins superfamily"/>
    <property type="match status" value="1"/>
</dbReference>
<name>A0A166JBZ2_DAUCS</name>
<dbReference type="InterPro" id="IPR036186">
    <property type="entry name" value="Serpin_sf"/>
</dbReference>
<dbReference type="STRING" id="79200.A0A166JBZ2"/>
<comment type="similarity">
    <text evidence="1">Belongs to the serpin family.</text>
</comment>
<dbReference type="Pfam" id="PF00079">
    <property type="entry name" value="Serpin"/>
    <property type="match status" value="1"/>
</dbReference>
<dbReference type="InterPro" id="IPR023796">
    <property type="entry name" value="Serpin_dom"/>
</dbReference>
<dbReference type="Gramene" id="KZN12005">
    <property type="protein sequence ID" value="KZN12005"/>
    <property type="gene ID" value="DCAR_004661"/>
</dbReference>
<dbReference type="EMBL" id="LNRQ01000001">
    <property type="protein sequence ID" value="KZN12005.1"/>
    <property type="molecule type" value="Genomic_DNA"/>
</dbReference>
<organism evidence="3">
    <name type="scientific">Daucus carota subsp. sativus</name>
    <name type="common">Carrot</name>
    <dbReference type="NCBI Taxonomy" id="79200"/>
    <lineage>
        <taxon>Eukaryota</taxon>
        <taxon>Viridiplantae</taxon>
        <taxon>Streptophyta</taxon>
        <taxon>Embryophyta</taxon>
        <taxon>Tracheophyta</taxon>
        <taxon>Spermatophyta</taxon>
        <taxon>Magnoliopsida</taxon>
        <taxon>eudicotyledons</taxon>
        <taxon>Gunneridae</taxon>
        <taxon>Pentapetalae</taxon>
        <taxon>asterids</taxon>
        <taxon>campanulids</taxon>
        <taxon>Apiales</taxon>
        <taxon>Apiaceae</taxon>
        <taxon>Apioideae</taxon>
        <taxon>Scandiceae</taxon>
        <taxon>Daucinae</taxon>
        <taxon>Daucus</taxon>
        <taxon>Daucus sect. Daucus</taxon>
    </lineage>
</organism>
<reference evidence="3" key="1">
    <citation type="journal article" date="2016" name="Nat. Genet.">
        <title>A high-quality carrot genome assembly provides new insights into carotenoid accumulation and asterid genome evolution.</title>
        <authorList>
            <person name="Iorizzo M."/>
            <person name="Ellison S."/>
            <person name="Senalik D."/>
            <person name="Zeng P."/>
            <person name="Satapoomin P."/>
            <person name="Huang J."/>
            <person name="Bowman M."/>
            <person name="Iovene M."/>
            <person name="Sanseverino W."/>
            <person name="Cavagnaro P."/>
            <person name="Yildiz M."/>
            <person name="Macko-Podgorni A."/>
            <person name="Moranska E."/>
            <person name="Grzebelus E."/>
            <person name="Grzebelus D."/>
            <person name="Ashrafi H."/>
            <person name="Zheng Z."/>
            <person name="Cheng S."/>
            <person name="Spooner D."/>
            <person name="Van Deynze A."/>
            <person name="Simon P."/>
        </authorList>
    </citation>
    <scope>NUCLEOTIDE SEQUENCE [LARGE SCALE GENOMIC DNA]</scope>
    <source>
        <tissue evidence="3">Leaf</tissue>
    </source>
</reference>
<dbReference type="GO" id="GO:0004867">
    <property type="term" value="F:serine-type endopeptidase inhibitor activity"/>
    <property type="evidence" value="ECO:0007669"/>
    <property type="project" value="InterPro"/>
</dbReference>
<evidence type="ECO:0000256" key="1">
    <source>
        <dbReference type="ARBA" id="ARBA00009500"/>
    </source>
</evidence>
<dbReference type="InterPro" id="IPR000215">
    <property type="entry name" value="Serpin_fam"/>
</dbReference>
<feature type="domain" description="Serpin" evidence="2">
    <location>
        <begin position="33"/>
        <end position="186"/>
    </location>
</feature>
<dbReference type="OMA" id="CMATKTI"/>
<dbReference type="SUPFAM" id="SSF56574">
    <property type="entry name" value="Serpins"/>
    <property type="match status" value="1"/>
</dbReference>
<dbReference type="PROSITE" id="PS00284">
    <property type="entry name" value="SERPIN"/>
    <property type="match status" value="1"/>
</dbReference>
<evidence type="ECO:0000313" key="3">
    <source>
        <dbReference type="EMBL" id="KZN12005.1"/>
    </source>
</evidence>
<sequence length="190" mass="20939">MRINISAFLMVSKYWSFLTNKPGTKAWRKSFLFSIYIYLTDEKDGLPALIERAGSEPGFLDRYVPSRRVEVGKFRIPKFLFEYNIEASEALQSPGLVSLFGPSGGLGEMVSNSLPLFVSQIVHKSFIEVDEKGTEAAAATVVGMSGSSCVPRVKVVTDFVADHPFLFVIRENATGMVEFIGHVLNPSAHA</sequence>
<comment type="caution">
    <text evidence="3">The sequence shown here is derived from an EMBL/GenBank/DDBJ whole genome shotgun (WGS) entry which is preliminary data.</text>
</comment>
<accession>A0A166JBZ2</accession>
<dbReference type="Gene3D" id="6.20.40.10">
    <property type="match status" value="1"/>
</dbReference>
<dbReference type="InterPro" id="IPR042185">
    <property type="entry name" value="Serpin_sf_2"/>
</dbReference>